<name>A0A1H3R5W0_9BURK</name>
<evidence type="ECO:0000256" key="1">
    <source>
        <dbReference type="SAM" id="MobiDB-lite"/>
    </source>
</evidence>
<evidence type="ECO:0000313" key="3">
    <source>
        <dbReference type="Proteomes" id="UP000183417"/>
    </source>
</evidence>
<feature type="region of interest" description="Disordered" evidence="1">
    <location>
        <begin position="19"/>
        <end position="51"/>
    </location>
</feature>
<dbReference type="AlphaFoldDB" id="A0A1H3R5W0"/>
<dbReference type="Proteomes" id="UP000183417">
    <property type="component" value="Unassembled WGS sequence"/>
</dbReference>
<dbReference type="EMBL" id="FNPE01000014">
    <property type="protein sequence ID" value="SDZ21040.1"/>
    <property type="molecule type" value="Genomic_DNA"/>
</dbReference>
<gene>
    <name evidence="2" type="ORF">SAMN05421547_114147</name>
</gene>
<sequence>MLTRLRAHDQIEWSRISIDGSSFLGPGDQETGTNPADNGKLDSKRHIAVDA</sequence>
<proteinExistence type="predicted"/>
<protein>
    <submittedName>
        <fullName evidence="2">Uncharacterized protein</fullName>
    </submittedName>
</protein>
<accession>A0A1H3R5W0</accession>
<reference evidence="2 3" key="1">
    <citation type="submission" date="2016-10" db="EMBL/GenBank/DDBJ databases">
        <authorList>
            <person name="de Groot N.N."/>
        </authorList>
    </citation>
    <scope>NUCLEOTIDE SEQUENCE [LARGE SCALE GENOMIC DNA]</scope>
    <source>
        <strain evidence="2 3">LMG 24775</strain>
    </source>
</reference>
<evidence type="ECO:0000313" key="2">
    <source>
        <dbReference type="EMBL" id="SDZ21040.1"/>
    </source>
</evidence>
<organism evidence="2 3">
    <name type="scientific">Delftia lacustris</name>
    <dbReference type="NCBI Taxonomy" id="558537"/>
    <lineage>
        <taxon>Bacteria</taxon>
        <taxon>Pseudomonadati</taxon>
        <taxon>Pseudomonadota</taxon>
        <taxon>Betaproteobacteria</taxon>
        <taxon>Burkholderiales</taxon>
        <taxon>Comamonadaceae</taxon>
        <taxon>Delftia</taxon>
    </lineage>
</organism>
<feature type="compositionally biased region" description="Basic and acidic residues" evidence="1">
    <location>
        <begin position="39"/>
        <end position="51"/>
    </location>
</feature>